<protein>
    <submittedName>
        <fullName evidence="6">Filamentous hemagglutinin N-terminal domain-containing protein</fullName>
    </submittedName>
</protein>
<dbReference type="InterPro" id="IPR012334">
    <property type="entry name" value="Pectin_lyas_fold"/>
</dbReference>
<dbReference type="SUPFAM" id="SSF51126">
    <property type="entry name" value="Pectin lyase-like"/>
    <property type="match status" value="1"/>
</dbReference>
<evidence type="ECO:0000256" key="3">
    <source>
        <dbReference type="ARBA" id="ARBA00022729"/>
    </source>
</evidence>
<dbReference type="PANTHER" id="PTHR12338:SF8">
    <property type="entry name" value="HEME_HEMOPEXIN-BINDING PROTEIN"/>
    <property type="match status" value="1"/>
</dbReference>
<evidence type="ECO:0000313" key="7">
    <source>
        <dbReference type="Proteomes" id="UP000666369"/>
    </source>
</evidence>
<keyword evidence="2" id="KW-0964">Secreted</keyword>
<evidence type="ECO:0000256" key="2">
    <source>
        <dbReference type="ARBA" id="ARBA00022525"/>
    </source>
</evidence>
<evidence type="ECO:0000259" key="5">
    <source>
        <dbReference type="SMART" id="SM00912"/>
    </source>
</evidence>
<dbReference type="InterPro" id="IPR011493">
    <property type="entry name" value="GLUG"/>
</dbReference>
<feature type="domain" description="Filamentous haemagglutinin FhaB/tRNA nuclease CdiA-like TPS" evidence="5">
    <location>
        <begin position="34"/>
        <end position="146"/>
    </location>
</feature>
<dbReference type="InterPro" id="IPR008638">
    <property type="entry name" value="FhaB/CdiA-like_TPS"/>
</dbReference>
<evidence type="ECO:0000256" key="1">
    <source>
        <dbReference type="ARBA" id="ARBA00004613"/>
    </source>
</evidence>
<dbReference type="Proteomes" id="UP000666369">
    <property type="component" value="Unassembled WGS sequence"/>
</dbReference>
<dbReference type="EMBL" id="JAADJT010000014">
    <property type="protein sequence ID" value="NGZ87803.1"/>
    <property type="molecule type" value="Genomic_DNA"/>
</dbReference>
<dbReference type="RefSeq" id="WP_166107916.1">
    <property type="nucleotide sequence ID" value="NZ_JAADJT010000014.1"/>
</dbReference>
<dbReference type="PANTHER" id="PTHR12338">
    <property type="entry name" value="AUTOTRANSPORTER"/>
    <property type="match status" value="1"/>
</dbReference>
<dbReference type="Pfam" id="PF07581">
    <property type="entry name" value="Glug"/>
    <property type="match status" value="1"/>
</dbReference>
<dbReference type="SMART" id="SM00912">
    <property type="entry name" value="Haemagg_act"/>
    <property type="match status" value="1"/>
</dbReference>
<dbReference type="Pfam" id="PF05860">
    <property type="entry name" value="TPS"/>
    <property type="match status" value="1"/>
</dbReference>
<reference evidence="7" key="1">
    <citation type="submission" date="2023-07" db="EMBL/GenBank/DDBJ databases">
        <title>Duganella aceri sp. nov., isolated from tree sap.</title>
        <authorList>
            <person name="Kim I.S."/>
        </authorList>
    </citation>
    <scope>NUCLEOTIDE SEQUENCE [LARGE SCALE GENOMIC DNA]</scope>
    <source>
        <strain evidence="7">SAP-35</strain>
    </source>
</reference>
<sequence length="887" mass="88056">MTHLHRPMRPLSASGALLLVLLTLWHHDAAAATPPALPVGGVVKSGAAQIGQSGGQMNIKQSSQNLALNWQSFDIGAGASVRFEQPSTASIALNRILGPDASRIFGQLSANGQVFLTNPNGILFGPTAQVNVGGLIASSNTLSDADFQAGRYRFGDTGRRAAVTNRGKLAAADGGYIALLGTEVRNEGSVAARGGEVLLAAGGVITVSLGNGSLIGYNIDRGAARALVDNQRLLNADGGTVTLAAAALPGLLARAVVNNDGVIEARTIDHQAGVIRLTADPWGGALKLGGSLDASAPHGGPGGTVTTSAANLSIAATARVSTAAADGRTGTWTLAQPGDLRIAAAGGNVAAGALAASLNTTNVTIETGGAWPGRGDIALQGALAWSAPTTLALRAGRDITVDAGLSNNAGASVLLRADDNGLGLGTVRFGARGKLALGGGGRADLYYNPLRYAAPTDFSAAVSGPATAWMLVNNVRQLQAMNTNLAGDYALGRDIDAGATRGWNGGAGFAPVGSGVVAAYTGQFDGLNHSISNLWIRRPDTDLVGLFGSANNRLVNLRLAGGDITGRDVVGALVGLNRAQVGNVHSSANVSGVGQVGGLIGEHGGTLSDASSAGSVSATDAASGRMTGGLVGRLMGGSIAASHSSARVSGYNAVGGLVGYIDRGAVSDAWSGGAVSGTYNVGGLVGVAADGYIELHHVHSTATVNGTSAVGGLVGQYTYGTIHDAYFSGNVSSTGAGAVGGLVGYNGQGRLDRTYSLGNVAGLGADGVAGGLVGYSGGAITNSYSKANVSGRTAASGGLVGDNDGSVATSYSSGKVGAGPGSGGLVGRGDAAGVVDSYWDVSGSGLRVSAGGKGLQSAQMTRKANFTGFDFSTIWRIDEGRGTPQLR</sequence>
<comment type="caution">
    <text evidence="6">The sequence shown here is derived from an EMBL/GenBank/DDBJ whole genome shotgun (WGS) entry which is preliminary data.</text>
</comment>
<comment type="subcellular location">
    <subcellularLocation>
        <location evidence="1">Secreted</location>
    </subcellularLocation>
</comment>
<organism evidence="6 7">
    <name type="scientific">Duganella aceris</name>
    <dbReference type="NCBI Taxonomy" id="2703883"/>
    <lineage>
        <taxon>Bacteria</taxon>
        <taxon>Pseudomonadati</taxon>
        <taxon>Pseudomonadota</taxon>
        <taxon>Betaproteobacteria</taxon>
        <taxon>Burkholderiales</taxon>
        <taxon>Oxalobacteraceae</taxon>
        <taxon>Telluria group</taxon>
        <taxon>Duganella</taxon>
    </lineage>
</organism>
<name>A0ABX0FTQ3_9BURK</name>
<evidence type="ECO:0000313" key="6">
    <source>
        <dbReference type="EMBL" id="NGZ87803.1"/>
    </source>
</evidence>
<dbReference type="NCBIfam" id="TIGR01901">
    <property type="entry name" value="adhes_NPXG"/>
    <property type="match status" value="1"/>
</dbReference>
<dbReference type="InterPro" id="IPR011050">
    <property type="entry name" value="Pectin_lyase_fold/virulence"/>
</dbReference>
<dbReference type="Gene3D" id="2.160.20.10">
    <property type="entry name" value="Single-stranded right-handed beta-helix, Pectin lyase-like"/>
    <property type="match status" value="1"/>
</dbReference>
<dbReference type="Gene3D" id="2.160.20.110">
    <property type="match status" value="2"/>
</dbReference>
<feature type="signal peptide" evidence="4">
    <location>
        <begin position="1"/>
        <end position="31"/>
    </location>
</feature>
<keyword evidence="3 4" id="KW-0732">Signal</keyword>
<dbReference type="InterPro" id="IPR050909">
    <property type="entry name" value="Bact_Autotransporter_VF"/>
</dbReference>
<evidence type="ECO:0000256" key="4">
    <source>
        <dbReference type="SAM" id="SignalP"/>
    </source>
</evidence>
<accession>A0ABX0FTQ3</accession>
<gene>
    <name evidence="6" type="ORF">GW587_26530</name>
</gene>
<feature type="chain" id="PRO_5047346771" evidence="4">
    <location>
        <begin position="32"/>
        <end position="887"/>
    </location>
</feature>
<keyword evidence="7" id="KW-1185">Reference proteome</keyword>
<proteinExistence type="predicted"/>